<feature type="compositionally biased region" description="Basic residues" evidence="5">
    <location>
        <begin position="1"/>
        <end position="19"/>
    </location>
</feature>
<comment type="caution">
    <text evidence="7">The sequence shown here is derived from an EMBL/GenBank/DDBJ whole genome shotgun (WGS) entry which is preliminary data.</text>
</comment>
<dbReference type="EMBL" id="JAGRRH010000016">
    <property type="protein sequence ID" value="KAG7354467.1"/>
    <property type="molecule type" value="Genomic_DNA"/>
</dbReference>
<dbReference type="Pfam" id="PF01753">
    <property type="entry name" value="zf-MYND"/>
    <property type="match status" value="1"/>
</dbReference>
<accession>A0A9K3L2T1</accession>
<evidence type="ECO:0000313" key="8">
    <source>
        <dbReference type="Proteomes" id="UP000693970"/>
    </source>
</evidence>
<evidence type="ECO:0000256" key="4">
    <source>
        <dbReference type="PROSITE-ProRule" id="PRU00134"/>
    </source>
</evidence>
<evidence type="ECO:0000256" key="3">
    <source>
        <dbReference type="ARBA" id="ARBA00022833"/>
    </source>
</evidence>
<dbReference type="OrthoDB" id="188436at2759"/>
<dbReference type="InterPro" id="IPR002893">
    <property type="entry name" value="Znf_MYND"/>
</dbReference>
<organism evidence="7 8">
    <name type="scientific">Nitzschia inconspicua</name>
    <dbReference type="NCBI Taxonomy" id="303405"/>
    <lineage>
        <taxon>Eukaryota</taxon>
        <taxon>Sar</taxon>
        <taxon>Stramenopiles</taxon>
        <taxon>Ochrophyta</taxon>
        <taxon>Bacillariophyta</taxon>
        <taxon>Bacillariophyceae</taxon>
        <taxon>Bacillariophycidae</taxon>
        <taxon>Bacillariales</taxon>
        <taxon>Bacillariaceae</taxon>
        <taxon>Nitzschia</taxon>
    </lineage>
</organism>
<keyword evidence="8" id="KW-1185">Reference proteome</keyword>
<dbReference type="GO" id="GO:0008270">
    <property type="term" value="F:zinc ion binding"/>
    <property type="evidence" value="ECO:0007669"/>
    <property type="project" value="UniProtKB-KW"/>
</dbReference>
<keyword evidence="3" id="KW-0862">Zinc</keyword>
<name>A0A9K3L2T1_9STRA</name>
<evidence type="ECO:0000256" key="1">
    <source>
        <dbReference type="ARBA" id="ARBA00022723"/>
    </source>
</evidence>
<evidence type="ECO:0000313" key="7">
    <source>
        <dbReference type="EMBL" id="KAG7354467.1"/>
    </source>
</evidence>
<reference evidence="7" key="2">
    <citation type="submission" date="2021-04" db="EMBL/GenBank/DDBJ databases">
        <authorList>
            <person name="Podell S."/>
        </authorList>
    </citation>
    <scope>NUCLEOTIDE SEQUENCE</scope>
    <source>
        <strain evidence="7">Hildebrandi</strain>
    </source>
</reference>
<protein>
    <submittedName>
        <fullName evidence="7">MYND finger domain containing protein</fullName>
    </submittedName>
</protein>
<dbReference type="AlphaFoldDB" id="A0A9K3L2T1"/>
<reference evidence="7" key="1">
    <citation type="journal article" date="2021" name="Sci. Rep.">
        <title>Diploid genomic architecture of Nitzschia inconspicua, an elite biomass production diatom.</title>
        <authorList>
            <person name="Oliver A."/>
            <person name="Podell S."/>
            <person name="Pinowska A."/>
            <person name="Traller J.C."/>
            <person name="Smith S.R."/>
            <person name="McClure R."/>
            <person name="Beliaev A."/>
            <person name="Bohutskyi P."/>
            <person name="Hill E.A."/>
            <person name="Rabines A."/>
            <person name="Zheng H."/>
            <person name="Allen L.Z."/>
            <person name="Kuo A."/>
            <person name="Grigoriev I.V."/>
            <person name="Allen A.E."/>
            <person name="Hazlebeck D."/>
            <person name="Allen E.E."/>
        </authorList>
    </citation>
    <scope>NUCLEOTIDE SEQUENCE</scope>
    <source>
        <strain evidence="7">Hildebrandi</strain>
    </source>
</reference>
<sequence>MTSSKRRRGKNRVARKKAKTQQQQQQQQQPTRTVAVHPAPVPLQSETCYHGCMIPSQVHRRIADRTTTAFKEYSMICGAGDLVVRSIQGEFPALVHDDELATWFKGLIVSLGTLELLSPDANEDESRHRRSLFFAHAYIRLTNDEAKFKRKFEKLNRDASNDIKRTVVTFFGRRVPCGCLQAMLELEKKQPKQEKCSKCGIQFPSRSLMKCDRCEVALYCSKECQREEWKRHRPLCDRIGKLDSLDSLELRNEYRLNMQRIHQVFHAMPMINSLMGHDNHNEPQQLSCVSYPAAAAAGTAQYEQHNFLKPHPPSAT</sequence>
<gene>
    <name evidence="7" type="ORF">IV203_003823</name>
</gene>
<evidence type="ECO:0000259" key="6">
    <source>
        <dbReference type="PROSITE" id="PS50865"/>
    </source>
</evidence>
<dbReference type="Proteomes" id="UP000693970">
    <property type="component" value="Unassembled WGS sequence"/>
</dbReference>
<dbReference type="PROSITE" id="PS50865">
    <property type="entry name" value="ZF_MYND_2"/>
    <property type="match status" value="1"/>
</dbReference>
<keyword evidence="2 4" id="KW-0863">Zinc-finger</keyword>
<feature type="domain" description="MYND-type" evidence="6">
    <location>
        <begin position="196"/>
        <end position="236"/>
    </location>
</feature>
<feature type="region of interest" description="Disordered" evidence="5">
    <location>
        <begin position="1"/>
        <end position="36"/>
    </location>
</feature>
<proteinExistence type="predicted"/>
<evidence type="ECO:0000256" key="5">
    <source>
        <dbReference type="SAM" id="MobiDB-lite"/>
    </source>
</evidence>
<keyword evidence="1" id="KW-0479">Metal-binding</keyword>
<dbReference type="PROSITE" id="PS01360">
    <property type="entry name" value="ZF_MYND_1"/>
    <property type="match status" value="1"/>
</dbReference>
<evidence type="ECO:0000256" key="2">
    <source>
        <dbReference type="ARBA" id="ARBA00022771"/>
    </source>
</evidence>